<feature type="compositionally biased region" description="Polar residues" evidence="1">
    <location>
        <begin position="35"/>
        <end position="45"/>
    </location>
</feature>
<keyword evidence="3" id="KW-1185">Reference proteome</keyword>
<proteinExistence type="predicted"/>
<reference evidence="2 3" key="1">
    <citation type="submission" date="2022-12" db="EMBL/GenBank/DDBJ databases">
        <title>Genomic features and morphological characterization of a novel Knufia sp. strain isolated from spacecraft assembly facility.</title>
        <authorList>
            <person name="Teixeira M."/>
            <person name="Chander A.M."/>
            <person name="Stajich J.E."/>
            <person name="Venkateswaran K."/>
        </authorList>
    </citation>
    <scope>NUCLEOTIDE SEQUENCE [LARGE SCALE GENOMIC DNA]</scope>
    <source>
        <strain evidence="2 3">FJI-L2-BK-P2</strain>
    </source>
</reference>
<evidence type="ECO:0000313" key="2">
    <source>
        <dbReference type="EMBL" id="KAK5948584.1"/>
    </source>
</evidence>
<name>A0AAN8E848_9EURO</name>
<dbReference type="Proteomes" id="UP001316803">
    <property type="component" value="Unassembled WGS sequence"/>
</dbReference>
<sequence>MGNVLCCIVRHRGQSKPVPRFTGITSKPSMQSFDAYSSDAETTSAYGVPDDGDTVTDIAPTPERGVLGLQSPNVLYLESDSKHVHSGARRGRRKYAPDISYMEWSSSDEDSDIEDSDIEEPVTLKGPVYEPRFHYPRRFKLVEDDVSVSDLDLECSNKTYNEDHRAK</sequence>
<dbReference type="AlphaFoldDB" id="A0AAN8E848"/>
<gene>
    <name evidence="2" type="ORF">OHC33_010343</name>
</gene>
<feature type="region of interest" description="Disordered" evidence="1">
    <location>
        <begin position="35"/>
        <end position="54"/>
    </location>
</feature>
<protein>
    <submittedName>
        <fullName evidence="2">Uncharacterized protein</fullName>
    </submittedName>
</protein>
<accession>A0AAN8E848</accession>
<evidence type="ECO:0000313" key="3">
    <source>
        <dbReference type="Proteomes" id="UP001316803"/>
    </source>
</evidence>
<organism evidence="2 3">
    <name type="scientific">Knufia fluminis</name>
    <dbReference type="NCBI Taxonomy" id="191047"/>
    <lineage>
        <taxon>Eukaryota</taxon>
        <taxon>Fungi</taxon>
        <taxon>Dikarya</taxon>
        <taxon>Ascomycota</taxon>
        <taxon>Pezizomycotina</taxon>
        <taxon>Eurotiomycetes</taxon>
        <taxon>Chaetothyriomycetidae</taxon>
        <taxon>Chaetothyriales</taxon>
        <taxon>Trichomeriaceae</taxon>
        <taxon>Knufia</taxon>
    </lineage>
</organism>
<evidence type="ECO:0000256" key="1">
    <source>
        <dbReference type="SAM" id="MobiDB-lite"/>
    </source>
</evidence>
<dbReference type="EMBL" id="JAKLMC020000045">
    <property type="protein sequence ID" value="KAK5948584.1"/>
    <property type="molecule type" value="Genomic_DNA"/>
</dbReference>
<comment type="caution">
    <text evidence="2">The sequence shown here is derived from an EMBL/GenBank/DDBJ whole genome shotgun (WGS) entry which is preliminary data.</text>
</comment>